<keyword evidence="1" id="KW-0812">Transmembrane</keyword>
<accession>A0A2N6CUX6</accession>
<evidence type="ECO:0000313" key="2">
    <source>
        <dbReference type="EMBL" id="PLX60988.1"/>
    </source>
</evidence>
<dbReference type="GO" id="GO:0005506">
    <property type="term" value="F:iron ion binding"/>
    <property type="evidence" value="ECO:0007669"/>
    <property type="project" value="InterPro"/>
</dbReference>
<organism evidence="2 3">
    <name type="scientific">Sedimenticola selenatireducens</name>
    <dbReference type="NCBI Taxonomy" id="191960"/>
    <lineage>
        <taxon>Bacteria</taxon>
        <taxon>Pseudomonadati</taxon>
        <taxon>Pseudomonadota</taxon>
        <taxon>Gammaproteobacteria</taxon>
        <taxon>Chromatiales</taxon>
        <taxon>Sedimenticolaceae</taxon>
        <taxon>Sedimenticola</taxon>
    </lineage>
</organism>
<feature type="transmembrane region" description="Helical" evidence="1">
    <location>
        <begin position="12"/>
        <end position="33"/>
    </location>
</feature>
<protein>
    <recommendedName>
        <fullName evidence="4">Cytochrome c</fullName>
    </recommendedName>
</protein>
<dbReference type="STRING" id="1111735.GCA_000428045_00050"/>
<dbReference type="Proteomes" id="UP000235015">
    <property type="component" value="Unassembled WGS sequence"/>
</dbReference>
<dbReference type="AlphaFoldDB" id="A0A2N6CUX6"/>
<keyword evidence="1" id="KW-0472">Membrane</keyword>
<name>A0A2N6CUX6_9GAMM</name>
<reference evidence="2 3" key="1">
    <citation type="submission" date="2017-11" db="EMBL/GenBank/DDBJ databases">
        <title>Genome-resolved metagenomics identifies genetic mobility, metabolic interactions, and unexpected diversity in perchlorate-reducing communities.</title>
        <authorList>
            <person name="Barnum T.P."/>
            <person name="Figueroa I.A."/>
            <person name="Carlstrom C.I."/>
            <person name="Lucas L.N."/>
            <person name="Engelbrektson A.L."/>
            <person name="Coates J.D."/>
        </authorList>
    </citation>
    <scope>NUCLEOTIDE SEQUENCE [LARGE SCALE GENOMIC DNA]</scope>
    <source>
        <strain evidence="2">BM301</strain>
    </source>
</reference>
<dbReference type="GO" id="GO:0009055">
    <property type="term" value="F:electron transfer activity"/>
    <property type="evidence" value="ECO:0007669"/>
    <property type="project" value="InterPro"/>
</dbReference>
<sequence length="169" mass="18776">MLRNTNKYKQIMFGTLIMLGISLSLGTGILYGAEPISKKLTPKLNELLTDEMLSIKQAVTHIMNGIVVGDHSIVENMATQINDSFILKQQLTEKDKADLMAVAPKRFLEMDGKFHELSGKLADAAVSKDYDLQRFYFAKLIESCQTCHSEYVTDKFPSFSGAASSGHVH</sequence>
<dbReference type="EMBL" id="PKUN01000022">
    <property type="protein sequence ID" value="PLX60988.1"/>
    <property type="molecule type" value="Genomic_DNA"/>
</dbReference>
<dbReference type="RefSeq" id="WP_029131696.1">
    <property type="nucleotide sequence ID" value="NZ_CAXXYC010000004.1"/>
</dbReference>
<dbReference type="GO" id="GO:0020037">
    <property type="term" value="F:heme binding"/>
    <property type="evidence" value="ECO:0007669"/>
    <property type="project" value="InterPro"/>
</dbReference>
<evidence type="ECO:0000313" key="3">
    <source>
        <dbReference type="Proteomes" id="UP000235015"/>
    </source>
</evidence>
<proteinExistence type="predicted"/>
<dbReference type="Gene3D" id="1.20.120.10">
    <property type="entry name" value="Cytochrome c/b562"/>
    <property type="match status" value="1"/>
</dbReference>
<evidence type="ECO:0000256" key="1">
    <source>
        <dbReference type="SAM" id="Phobius"/>
    </source>
</evidence>
<comment type="caution">
    <text evidence="2">The sequence shown here is derived from an EMBL/GenBank/DDBJ whole genome shotgun (WGS) entry which is preliminary data.</text>
</comment>
<evidence type="ECO:0008006" key="4">
    <source>
        <dbReference type="Google" id="ProtNLM"/>
    </source>
</evidence>
<dbReference type="InterPro" id="IPR010980">
    <property type="entry name" value="Cyt_c/b562"/>
</dbReference>
<keyword evidence="1" id="KW-1133">Transmembrane helix</keyword>
<dbReference type="GO" id="GO:0022900">
    <property type="term" value="P:electron transport chain"/>
    <property type="evidence" value="ECO:0007669"/>
    <property type="project" value="InterPro"/>
</dbReference>
<dbReference type="SUPFAM" id="SSF47175">
    <property type="entry name" value="Cytochromes"/>
    <property type="match status" value="1"/>
</dbReference>
<gene>
    <name evidence="2" type="ORF">C0630_13075</name>
</gene>